<evidence type="ECO:0000256" key="3">
    <source>
        <dbReference type="ARBA" id="ARBA00022692"/>
    </source>
</evidence>
<evidence type="ECO:0000256" key="1">
    <source>
        <dbReference type="ARBA" id="ARBA00004651"/>
    </source>
</evidence>
<keyword evidence="4 6" id="KW-1133">Transmembrane helix</keyword>
<keyword evidence="2" id="KW-1003">Cell membrane</keyword>
<evidence type="ECO:0000256" key="6">
    <source>
        <dbReference type="SAM" id="Phobius"/>
    </source>
</evidence>
<dbReference type="PANTHER" id="PTHR30509:SF27">
    <property type="entry name" value="UPF0421 PROTEIN YGAE"/>
    <property type="match status" value="1"/>
</dbReference>
<feature type="transmembrane region" description="Helical" evidence="6">
    <location>
        <begin position="98"/>
        <end position="115"/>
    </location>
</feature>
<proteinExistence type="predicted"/>
<evidence type="ECO:0000313" key="7">
    <source>
        <dbReference type="EMBL" id="MDQ0231754.1"/>
    </source>
</evidence>
<comment type="subcellular location">
    <subcellularLocation>
        <location evidence="1">Cell membrane</location>
        <topology evidence="1">Multi-pass membrane protein</topology>
    </subcellularLocation>
</comment>
<dbReference type="RefSeq" id="WP_307343234.1">
    <property type="nucleotide sequence ID" value="NZ_JAUSUD010000014.1"/>
</dbReference>
<evidence type="ECO:0000313" key="8">
    <source>
        <dbReference type="Proteomes" id="UP001234495"/>
    </source>
</evidence>
<gene>
    <name evidence="7" type="ORF">J2S19_003038</name>
</gene>
<dbReference type="Proteomes" id="UP001234495">
    <property type="component" value="Unassembled WGS sequence"/>
</dbReference>
<reference evidence="7 8" key="1">
    <citation type="submission" date="2023-07" db="EMBL/GenBank/DDBJ databases">
        <title>Genomic Encyclopedia of Type Strains, Phase IV (KMG-IV): sequencing the most valuable type-strain genomes for metagenomic binning, comparative biology and taxonomic classification.</title>
        <authorList>
            <person name="Goeker M."/>
        </authorList>
    </citation>
    <scope>NUCLEOTIDE SEQUENCE [LARGE SCALE GENOMIC DNA]</scope>
    <source>
        <strain evidence="7 8">DSM 29005</strain>
    </source>
</reference>
<dbReference type="InterPro" id="IPR010343">
    <property type="entry name" value="ArAE_1"/>
</dbReference>
<feature type="transmembrane region" description="Helical" evidence="6">
    <location>
        <begin position="121"/>
        <end position="143"/>
    </location>
</feature>
<name>A0ABT9ZIL9_9BACI</name>
<dbReference type="Pfam" id="PF06081">
    <property type="entry name" value="ArAE_1"/>
    <property type="match status" value="1"/>
</dbReference>
<protein>
    <submittedName>
        <fullName evidence="7">Uncharacterized membrane protein YgaE (UPF0421/DUF939 family)</fullName>
    </submittedName>
</protein>
<keyword evidence="5 6" id="KW-0472">Membrane</keyword>
<evidence type="ECO:0000256" key="5">
    <source>
        <dbReference type="ARBA" id="ARBA00023136"/>
    </source>
</evidence>
<keyword evidence="3 6" id="KW-0812">Transmembrane</keyword>
<feature type="transmembrane region" description="Helical" evidence="6">
    <location>
        <begin position="63"/>
        <end position="91"/>
    </location>
</feature>
<evidence type="ECO:0000256" key="4">
    <source>
        <dbReference type="ARBA" id="ARBA00022989"/>
    </source>
</evidence>
<keyword evidence="8" id="KW-1185">Reference proteome</keyword>
<comment type="caution">
    <text evidence="7">The sequence shown here is derived from an EMBL/GenBank/DDBJ whole genome shotgun (WGS) entry which is preliminary data.</text>
</comment>
<accession>A0ABT9ZIL9</accession>
<organism evidence="7 8">
    <name type="scientific">Metabacillus malikii</name>
    <dbReference type="NCBI Taxonomy" id="1504265"/>
    <lineage>
        <taxon>Bacteria</taxon>
        <taxon>Bacillati</taxon>
        <taxon>Bacillota</taxon>
        <taxon>Bacilli</taxon>
        <taxon>Bacillales</taxon>
        <taxon>Bacillaceae</taxon>
        <taxon>Metabacillus</taxon>
    </lineage>
</organism>
<evidence type="ECO:0000256" key="2">
    <source>
        <dbReference type="ARBA" id="ARBA00022475"/>
    </source>
</evidence>
<sequence>MKLGARILKTGIAITLALFLAEAFQLPSVAFAGISAIFAIQPTIYRSYLSIIEQFQANIIGAILAISFGLIFGSHPVITGITAIIVIALNIKIKAESTIPVTLVTVIAILGSPGETFIETALIRLFTIMLGVLAAFVVNLIFLPPKYENKLYMKISENTEDIIKWIRMCLRQSAEHIILKDEIENLRDQAHKLDTLYRNYREERNYFKRETYAKSRKLVLFRQMIYTTNRALFTLKRLHRLENELIQLPESLQKVLTNELEYLLYVHEEALLRFIGKIKAHPQTKLVEEGQFNKQQLTDAFMEYYQNHPTEYYHLLPLISSIIDYSEQLEHLETLIGSFHSYHKEDNEVKIDTAK</sequence>
<dbReference type="PANTHER" id="PTHR30509">
    <property type="entry name" value="P-HYDROXYBENZOIC ACID EFFLUX PUMP SUBUNIT-RELATED"/>
    <property type="match status" value="1"/>
</dbReference>
<dbReference type="EMBL" id="JAUSUD010000014">
    <property type="protein sequence ID" value="MDQ0231754.1"/>
    <property type="molecule type" value="Genomic_DNA"/>
</dbReference>